<accession>A0ABY7CM68</accession>
<dbReference type="RefSeq" id="XP_053020460.1">
    <property type="nucleotide sequence ID" value="XM_053169243.1"/>
</dbReference>
<keyword evidence="2" id="KW-1185">Reference proteome</keyword>
<evidence type="ECO:0000313" key="1">
    <source>
        <dbReference type="EMBL" id="WAQ84905.1"/>
    </source>
</evidence>
<dbReference type="EMBL" id="CP110425">
    <property type="protein sequence ID" value="WAQ84905.1"/>
    <property type="molecule type" value="Genomic_DNA"/>
</dbReference>
<reference evidence="1" key="1">
    <citation type="submission" date="2022-10" db="EMBL/GenBank/DDBJ databases">
        <title>Puccinia triticina Genome sequencing and assembly.</title>
        <authorList>
            <person name="Li C."/>
        </authorList>
    </citation>
    <scope>NUCLEOTIDE SEQUENCE</scope>
    <source>
        <strain evidence="1">Pt15</strain>
    </source>
</reference>
<name>A0ABY7CM68_9BASI</name>
<proteinExistence type="predicted"/>
<dbReference type="GeneID" id="77810138"/>
<dbReference type="Proteomes" id="UP001164743">
    <property type="component" value="Chromosome 5A"/>
</dbReference>
<protein>
    <submittedName>
        <fullName evidence="1">Uncharacterized protein</fullName>
    </submittedName>
</protein>
<organism evidence="1 2">
    <name type="scientific">Puccinia triticina</name>
    <dbReference type="NCBI Taxonomy" id="208348"/>
    <lineage>
        <taxon>Eukaryota</taxon>
        <taxon>Fungi</taxon>
        <taxon>Dikarya</taxon>
        <taxon>Basidiomycota</taxon>
        <taxon>Pucciniomycotina</taxon>
        <taxon>Pucciniomycetes</taxon>
        <taxon>Pucciniales</taxon>
        <taxon>Pucciniaceae</taxon>
        <taxon>Puccinia</taxon>
    </lineage>
</organism>
<evidence type="ECO:0000313" key="2">
    <source>
        <dbReference type="Proteomes" id="UP001164743"/>
    </source>
</evidence>
<sequence length="203" mass="22503">MVSCLLFIVPTLFHEIKQSLSSGLHEAHRDVLAQEKLALALDPLRARSLHLSTSSSPADHVHRGDEEGDTRRLLASGVLRAWLDSRTETSLVPPLASDPDTRLRTSAAKRAEYARLIDCVLRAAPIMVENLDSLGRLRKLFVRPDTSPRARGGDKGELEWQAARLAEMDRRLGKLHRACALNMDLMACLNSFRPRTPSAVPAE</sequence>
<gene>
    <name evidence="1" type="ORF">PtA15_5A478</name>
</gene>